<name>A0A8H4GKH8_9EURO</name>
<dbReference type="EMBL" id="JAAAPX010000100">
    <property type="protein sequence ID" value="KAF4231659.1"/>
    <property type="molecule type" value="Genomic_DNA"/>
</dbReference>
<dbReference type="InterPro" id="IPR027417">
    <property type="entry name" value="P-loop_NTPase"/>
</dbReference>
<evidence type="ECO:0000313" key="3">
    <source>
        <dbReference type="Proteomes" id="UP000653565"/>
    </source>
</evidence>
<feature type="region of interest" description="Disordered" evidence="1">
    <location>
        <begin position="159"/>
        <end position="412"/>
    </location>
</feature>
<gene>
    <name evidence="2" type="ORF">CNMCM6805_000005</name>
</gene>
<feature type="compositionally biased region" description="Basic residues" evidence="1">
    <location>
        <begin position="402"/>
        <end position="412"/>
    </location>
</feature>
<accession>A0A8H4GKH8</accession>
<dbReference type="SUPFAM" id="SSF52540">
    <property type="entry name" value="P-loop containing nucleoside triphosphate hydrolases"/>
    <property type="match status" value="1"/>
</dbReference>
<feature type="compositionally biased region" description="Low complexity" evidence="1">
    <location>
        <begin position="187"/>
        <end position="201"/>
    </location>
</feature>
<feature type="compositionally biased region" description="Low complexity" evidence="1">
    <location>
        <begin position="360"/>
        <end position="383"/>
    </location>
</feature>
<feature type="compositionally biased region" description="Polar residues" evidence="1">
    <location>
        <begin position="304"/>
        <end position="313"/>
    </location>
</feature>
<dbReference type="OrthoDB" id="2117591at2759"/>
<keyword evidence="3" id="KW-1185">Reference proteome</keyword>
<feature type="compositionally biased region" description="Basic and acidic residues" evidence="1">
    <location>
        <begin position="252"/>
        <end position="271"/>
    </location>
</feature>
<dbReference type="Gene3D" id="3.40.50.300">
    <property type="entry name" value="P-loop containing nucleotide triphosphate hydrolases"/>
    <property type="match status" value="1"/>
</dbReference>
<proteinExistence type="predicted"/>
<reference evidence="2" key="2">
    <citation type="submission" date="2020-04" db="EMBL/GenBank/DDBJ databases">
        <authorList>
            <person name="Santos R.A.C."/>
            <person name="Steenwyk J.L."/>
            <person name="Rivero-Menendez O."/>
            <person name="Mead M.E."/>
            <person name="Silva L.P."/>
            <person name="Bastos R.W."/>
            <person name="Alastruey-Izquierdo A."/>
            <person name="Goldman G.H."/>
            <person name="Rokas A."/>
        </authorList>
    </citation>
    <scope>NUCLEOTIDE SEQUENCE</scope>
    <source>
        <strain evidence="2">CNM-CM6805</strain>
    </source>
</reference>
<protein>
    <submittedName>
        <fullName evidence="2">Uncharacterized protein</fullName>
    </submittedName>
</protein>
<evidence type="ECO:0000256" key="1">
    <source>
        <dbReference type="SAM" id="MobiDB-lite"/>
    </source>
</evidence>
<reference evidence="2" key="1">
    <citation type="journal article" date="2020" name="bioRxiv">
        <title>Genomic and phenotypic heterogeneity of clinical isolates of the human pathogens Aspergillus fumigatus, Aspergillus lentulus and Aspergillus fumigatiaffinis.</title>
        <authorList>
            <person name="dos Santos R.A.C."/>
            <person name="Steenwyk J.L."/>
            <person name="Rivero-Menendez O."/>
            <person name="Mead M.E."/>
            <person name="Silva L.P."/>
            <person name="Bastos R.W."/>
            <person name="Alastruey-Izquierdo A."/>
            <person name="Goldman G.H."/>
            <person name="Rokas A."/>
        </authorList>
    </citation>
    <scope>NUCLEOTIDE SEQUENCE</scope>
    <source>
        <strain evidence="2">CNM-CM6805</strain>
    </source>
</reference>
<dbReference type="AlphaFoldDB" id="A0A8H4GKH8"/>
<dbReference type="Proteomes" id="UP000653565">
    <property type="component" value="Unassembled WGS sequence"/>
</dbReference>
<evidence type="ECO:0000313" key="2">
    <source>
        <dbReference type="EMBL" id="KAF4231659.1"/>
    </source>
</evidence>
<organism evidence="2 3">
    <name type="scientific">Aspergillus fumigatiaffinis</name>
    <dbReference type="NCBI Taxonomy" id="340414"/>
    <lineage>
        <taxon>Eukaryota</taxon>
        <taxon>Fungi</taxon>
        <taxon>Dikarya</taxon>
        <taxon>Ascomycota</taxon>
        <taxon>Pezizomycotina</taxon>
        <taxon>Eurotiomycetes</taxon>
        <taxon>Eurotiomycetidae</taxon>
        <taxon>Eurotiales</taxon>
        <taxon>Aspergillaceae</taxon>
        <taxon>Aspergillus</taxon>
        <taxon>Aspergillus subgen. Fumigati</taxon>
    </lineage>
</organism>
<comment type="caution">
    <text evidence="2">The sequence shown here is derived from an EMBL/GenBank/DDBJ whole genome shotgun (WGS) entry which is preliminary data.</text>
</comment>
<sequence length="412" mass="44850">MLPTTRLGQAYYLTTDVMKLRYLLRIFYKEGLLSTGEGPRPHFLFIHWQMVMWLVEMFLDAIGVNYVTIRAVMTDSARRAAAKQFTSVESNCDVLLTSYQCGAHGLNLHALPQLAASLHDLLKPLVVAATGDTADSADEDAQAELIQTHAEAYLDRMKARMTPKGKRERGREGSPTEAHARRKRTKATASKYKSAKYVISDSEVRSGSDEEGSGGESDSESDGSSPGTDCGESDGPSDGGRGSGAQGDTDGNDGKNPDDHTDRDDDDHGHWADPTPEEFQAAQAHLVEVYRNAQDASIAELQRSDPQGASQASPAGVAEIWSSPLSAAPATAPQSPMSNSSRGPPSSPGSPFAFQALFLPPRQSPQQSTTQTQTTPQQQQPTAQKRKRKQPVEMTAAMERPRRQRKTVQYKF</sequence>
<feature type="compositionally biased region" description="Low complexity" evidence="1">
    <location>
        <begin position="322"/>
        <end position="344"/>
    </location>
</feature>
<feature type="compositionally biased region" description="Basic residues" evidence="1">
    <location>
        <begin position="159"/>
        <end position="168"/>
    </location>
</feature>
<feature type="compositionally biased region" description="Acidic residues" evidence="1">
    <location>
        <begin position="209"/>
        <end position="221"/>
    </location>
</feature>